<organism evidence="3 4">
    <name type="scientific">Perkinsus chesapeaki</name>
    <name type="common">Clam parasite</name>
    <name type="synonym">Perkinsus andrewsi</name>
    <dbReference type="NCBI Taxonomy" id="330153"/>
    <lineage>
        <taxon>Eukaryota</taxon>
        <taxon>Sar</taxon>
        <taxon>Alveolata</taxon>
        <taxon>Perkinsozoa</taxon>
        <taxon>Perkinsea</taxon>
        <taxon>Perkinsida</taxon>
        <taxon>Perkinsidae</taxon>
        <taxon>Perkinsus</taxon>
    </lineage>
</organism>
<name>A0A7J6M8I8_PERCH</name>
<feature type="coiled-coil region" evidence="1">
    <location>
        <begin position="1541"/>
        <end position="1611"/>
    </location>
</feature>
<evidence type="ECO:0000313" key="3">
    <source>
        <dbReference type="EMBL" id="KAF4667892.1"/>
    </source>
</evidence>
<feature type="coiled-coil region" evidence="1">
    <location>
        <begin position="1445"/>
        <end position="1479"/>
    </location>
</feature>
<gene>
    <name evidence="3" type="ORF">FOL47_003342</name>
</gene>
<reference evidence="3 4" key="1">
    <citation type="submission" date="2020-04" db="EMBL/GenBank/DDBJ databases">
        <title>Perkinsus chesapeaki whole genome sequence.</title>
        <authorList>
            <person name="Bogema D.R."/>
        </authorList>
    </citation>
    <scope>NUCLEOTIDE SEQUENCE [LARGE SCALE GENOMIC DNA]</scope>
    <source>
        <strain evidence="3">ATCC PRA-425</strain>
    </source>
</reference>
<proteinExistence type="predicted"/>
<feature type="compositionally biased region" description="Pro residues" evidence="2">
    <location>
        <begin position="2127"/>
        <end position="2136"/>
    </location>
</feature>
<comment type="caution">
    <text evidence="3">The sequence shown here is derived from an EMBL/GenBank/DDBJ whole genome shotgun (WGS) entry which is preliminary data.</text>
</comment>
<keyword evidence="4" id="KW-1185">Reference proteome</keyword>
<evidence type="ECO:0000313" key="4">
    <source>
        <dbReference type="Proteomes" id="UP000591131"/>
    </source>
</evidence>
<feature type="coiled-coil region" evidence="1">
    <location>
        <begin position="1275"/>
        <end position="1302"/>
    </location>
</feature>
<feature type="coiled-coil region" evidence="1">
    <location>
        <begin position="1847"/>
        <end position="1902"/>
    </location>
</feature>
<feature type="compositionally biased region" description="Low complexity" evidence="2">
    <location>
        <begin position="2115"/>
        <end position="2124"/>
    </location>
</feature>
<dbReference type="Proteomes" id="UP000591131">
    <property type="component" value="Unassembled WGS sequence"/>
</dbReference>
<protein>
    <submittedName>
        <fullName evidence="3">Uncharacterized protein</fullName>
    </submittedName>
</protein>
<keyword evidence="1" id="KW-0175">Coiled coil</keyword>
<feature type="coiled-coil region" evidence="1">
    <location>
        <begin position="1931"/>
        <end position="2052"/>
    </location>
</feature>
<dbReference type="EMBL" id="JAAPAO010000201">
    <property type="protein sequence ID" value="KAF4667892.1"/>
    <property type="molecule type" value="Genomic_DNA"/>
</dbReference>
<evidence type="ECO:0000256" key="2">
    <source>
        <dbReference type="SAM" id="MobiDB-lite"/>
    </source>
</evidence>
<sequence length="2142" mass="235201">MVGGNFVATAGSPVSIPLEALDAHGNLATSFAGRATLKLQESSACRLSRVQSPPESQPTFTLGRAVAEFTNMFAESCKAYLLAGDGVDVAARTVTLTWTPGTPVSYRINTELSDVGISVDASANIVLELVDTYGNVAENQVGSYQGRVSFTPATAAISPGNLVYFSAGYSTVTATHRLPSPVTLSLPSISLGGLTAIPGTHIVDFQPGAAVELVFNTTHDVVVGSDMSLVVYARDQYNNLATHLPTVTIKVVVFSGTEVELDPPSGAMIMTSGIGSMKATSRIAHSATFRMLDAPQSLTYTDTVTATFLVGPPAKLESVRSDGDGPVSVDNTLRLVVKLQDSFGNVVTSATGWIFTARIVNGMSTAFTLVSGLGGAILEHTRAETVQVEVEDTNGYGVVMDTPIAVLFTHGQAVQLRVSLNATRSSVDIPVVATVSCLDRYGNLAISYDAAATVEWDVSGSGVPRDPYAVFSHGRASTLITADRLNASPSESVVVSLRLSGQSTGLTVQSKLLEWTVGSARTIWLTGGASTTVGLDMNIELQIKDQYGNSLPSLDQSYTVCLSVAIPGLLERERCITMSSSIASLSISSFRAGRFLLSLSSVSPNTLVLASEKEVIFLPIAAAQCAANRNAIGCIAVLELSASSSKVDDSVLVTITVKDPHENVVTDYSGQMVVEVARGIEVSLSTSGIVQLNGGIGSCSVSTKLPQSGVKVQLLDTFITNLLIDGLGYLTLDFLPGDAFKYQLSSAVSSQVVSATATITVSVKAFDQFGNSPPATLPAGENNVQIYTISGSILPLTATVKLTVQGSAEADFLSTKAGSVTLGLKESTSSHTIDLRSTLSLLFLPGPLAQWQIKGPKIELVGRIAQIVISAYDSFGNAVTDVREPDYIFVAIKTVLASSSNVTETTEQSLVMGGQATTEITVPEPAAVELTARHPSTSTKSETFVINFRFDLTPPELSVSRGNIASTSVEVQYLTTEAGFVLCTALDRDGYEAFTTATNEVKWRQMLDGSGKKVGIADGVELVGSLRITGLTPETTYVVLCYAGDEQNPPNLSTKEDIIANEFSFQTLQKLETTADLSEGEYFCSPNCATWLGISIPLVAVLLVVAFLIFRQKQKLALSFEKREGRFRLGQVDDELQEHRMPAALIGTEPNSEAEGDTSDNVFAKAAEMQKMIMNQLMNTVHSIQSQCDEAIDTVMEKAAALQDELALAIEDNEDDNSIDKKLRRSASQLYEDLDSILYNMGGLDFGKTQDLGGLQRTVCHSDYKELDGTDAEAEQILLQRLEELEQKLASYSEVVEKEHLSLLRGMREKHASRLEESRELGTTLQMIVNRKHKLLIEQAAQVSDLLGAHGQEIRHAEDEHLRELQEQELGLLAKQKDQREIIFEKFRAKIGSTDDELERQKLLREGMEMMTEVDRNIAAERRDLQERLRQRAKARAAGRKSKHDHELEELLAKHRAEVDALRGQIRDLQKQLREKKDDMFKEITEVIGEHVCGDVAFNASHITGEVSSREAAKAWDKEKAERIESIERGHERRLKVIRDGDDLEAIMKEYESAVLNAENDMEAEKIAQQKANRERLKARRERREALIEKRRKAEEALEDIGVDFDSAEAELVQKYMEGGLGAEQESRKFLDQLEQVKTKVVAELGRHSEGQLAVVARFANKEARDLRTLHRREQDKLSVHYRQTKEAAAQNVTEVLGEMEEEEQRSGHNLLASRLDVLMEKEISRIHTSRSLDCIEGGDINQQLQAVLERSDNLAREQKIRGAYSKLRRAVEKSARERLESDRAHQAEEQIIRGELLAVEEEERKLRREAIESVVQTHMSTASQIVDYMDTGSGSSRLPPVFDASITEAERHKLLEEHELRRAEIENRISDNREAQKHALQQRLAARRKRLENKKEQILQDAGTRSRINAHLHRAIGALGAHRRLDKSHAEEMEEMANRHRAREEEVTSRLEEEARREKEAIEARYKAQMEELEAKLRKALRKAGNPRDTVRVAPEEMAAVREDHQKAMTAAAQELEEEKRVQELIMQKKIAEREARIKKSKERVKKKHRQEQVLAELSYEQSKLQKSSGGRGQANVAQLVSSLNKVNALMRILNTDSEESVSQTARRFTTVDPAMMPTSPRSSRPDPPSAPPFVEPARAV</sequence>
<evidence type="ECO:0000256" key="1">
    <source>
        <dbReference type="SAM" id="Coils"/>
    </source>
</evidence>
<accession>A0A7J6M8I8</accession>
<feature type="region of interest" description="Disordered" evidence="2">
    <location>
        <begin position="2098"/>
        <end position="2142"/>
    </location>
</feature>
<dbReference type="OrthoDB" id="441059at2759"/>